<comment type="caution">
    <text evidence="2">The sequence shown here is derived from an EMBL/GenBank/DDBJ whole genome shotgun (WGS) entry which is preliminary data.</text>
</comment>
<reference evidence="2" key="1">
    <citation type="submission" date="2020-05" db="EMBL/GenBank/DDBJ databases">
        <title>Mycena genomes resolve the evolution of fungal bioluminescence.</title>
        <authorList>
            <person name="Tsai I.J."/>
        </authorList>
    </citation>
    <scope>NUCLEOTIDE SEQUENCE</scope>
    <source>
        <strain evidence="2">160909Yilan</strain>
    </source>
</reference>
<sequence>MSKFLLSSHPKQQTPAMSPSHPPYRKRRRRESTYVPGRRGRYLPGVRWRMHMHQQIASSAYYFYCHQCGREQQPHPCSSCFLLDIGPSWRLQTSVPENQTYYSAEHAWQTSAEFQQIQECRIDDVRLRSRRWNIHNFSPPIDHLFLAIWRGSEEERPPPKSISSARKLGIKANNDALTFYPSQTARRRSLASKKAGISRIPEKLKGKGTTVSKVAAKRRRVDSGDSSSELSDIDDGPFHFNDNDTGRSFPTFVSASALSSSSDSDAVSSSEFDTDSSMEAEEENFIVAEESRAAEKSRVRRELLGGRRTKEEESP</sequence>
<protein>
    <submittedName>
        <fullName evidence="2">Uncharacterized protein</fullName>
    </submittedName>
</protein>
<feature type="region of interest" description="Disordered" evidence="1">
    <location>
        <begin position="258"/>
        <end position="315"/>
    </location>
</feature>
<feature type="compositionally biased region" description="Basic and acidic residues" evidence="1">
    <location>
        <begin position="289"/>
        <end position="315"/>
    </location>
</feature>
<accession>A0A8H6Z1C8</accession>
<evidence type="ECO:0000313" key="2">
    <source>
        <dbReference type="EMBL" id="KAF7370830.1"/>
    </source>
</evidence>
<feature type="compositionally biased region" description="Acidic residues" evidence="1">
    <location>
        <begin position="272"/>
        <end position="284"/>
    </location>
</feature>
<proteinExistence type="predicted"/>
<feature type="compositionally biased region" description="Low complexity" evidence="1">
    <location>
        <begin position="258"/>
        <end position="270"/>
    </location>
</feature>
<gene>
    <name evidence="2" type="ORF">MSAN_00716600</name>
</gene>
<dbReference type="EMBL" id="JACAZH010000004">
    <property type="protein sequence ID" value="KAF7370830.1"/>
    <property type="molecule type" value="Genomic_DNA"/>
</dbReference>
<evidence type="ECO:0000313" key="3">
    <source>
        <dbReference type="Proteomes" id="UP000623467"/>
    </source>
</evidence>
<dbReference type="Proteomes" id="UP000623467">
    <property type="component" value="Unassembled WGS sequence"/>
</dbReference>
<organism evidence="2 3">
    <name type="scientific">Mycena sanguinolenta</name>
    <dbReference type="NCBI Taxonomy" id="230812"/>
    <lineage>
        <taxon>Eukaryota</taxon>
        <taxon>Fungi</taxon>
        <taxon>Dikarya</taxon>
        <taxon>Basidiomycota</taxon>
        <taxon>Agaricomycotina</taxon>
        <taxon>Agaricomycetes</taxon>
        <taxon>Agaricomycetidae</taxon>
        <taxon>Agaricales</taxon>
        <taxon>Marasmiineae</taxon>
        <taxon>Mycenaceae</taxon>
        <taxon>Mycena</taxon>
    </lineage>
</organism>
<evidence type="ECO:0000256" key="1">
    <source>
        <dbReference type="SAM" id="MobiDB-lite"/>
    </source>
</evidence>
<keyword evidence="3" id="KW-1185">Reference proteome</keyword>
<dbReference type="AlphaFoldDB" id="A0A8H6Z1C8"/>
<feature type="region of interest" description="Disordered" evidence="1">
    <location>
        <begin position="1"/>
        <end position="34"/>
    </location>
</feature>
<feature type="region of interest" description="Disordered" evidence="1">
    <location>
        <begin position="190"/>
        <end position="242"/>
    </location>
</feature>
<name>A0A8H6Z1C8_9AGAR</name>